<feature type="transmembrane region" description="Helical" evidence="1">
    <location>
        <begin position="401"/>
        <end position="422"/>
    </location>
</feature>
<dbReference type="GeneID" id="112540361"/>
<feature type="chain" id="PRO_5039943809" evidence="2">
    <location>
        <begin position="28"/>
        <end position="461"/>
    </location>
</feature>
<dbReference type="InterPro" id="IPR036179">
    <property type="entry name" value="Ig-like_dom_sf"/>
</dbReference>
<dbReference type="SUPFAM" id="SSF48726">
    <property type="entry name" value="Immunoglobulin"/>
    <property type="match status" value="2"/>
</dbReference>
<keyword evidence="4" id="KW-1185">Reference proteome</keyword>
<dbReference type="RefSeq" id="XP_025020882.1">
    <property type="nucleotide sequence ID" value="XM_025165114.1"/>
</dbReference>
<dbReference type="InterPro" id="IPR003599">
    <property type="entry name" value="Ig_sub"/>
</dbReference>
<evidence type="ECO:0000313" key="5">
    <source>
        <dbReference type="RefSeq" id="XP_025020882.1"/>
    </source>
</evidence>
<protein>
    <submittedName>
        <fullName evidence="5">T-cell surface glycoprotein CD4-like</fullName>
    </submittedName>
</protein>
<keyword evidence="1" id="KW-0812">Transmembrane</keyword>
<dbReference type="InterPro" id="IPR021963">
    <property type="entry name" value="Tcell_CD4_Cterm"/>
</dbReference>
<dbReference type="KEGG" id="pbi:112540361"/>
<dbReference type="Gene3D" id="2.60.40.10">
    <property type="entry name" value="Immunoglobulins"/>
    <property type="match status" value="2"/>
</dbReference>
<evidence type="ECO:0000256" key="1">
    <source>
        <dbReference type="SAM" id="Phobius"/>
    </source>
</evidence>
<dbReference type="SMART" id="SM00409">
    <property type="entry name" value="IG"/>
    <property type="match status" value="3"/>
</dbReference>
<dbReference type="OrthoDB" id="8657369at2759"/>
<dbReference type="AlphaFoldDB" id="A0A9F5IIL6"/>
<feature type="domain" description="Ig-like" evidence="3">
    <location>
        <begin position="17"/>
        <end position="115"/>
    </location>
</feature>
<accession>A0A9F5IIL6</accession>
<sequence>MVLSSILVSFVLYLALPGAMLPVTVRAEKVNVIAGKPAILHCLDSTDKKNPATLIWKYNNKLLLKIFQGNPFKGEKSEMWTLNNDESFSLELVKAETGLYTCEVDGKLETTYEVKVWKVIGSKSGYLLQGDTLKLNLSPFNMEDNRIEWFNPQKAKVTGKELRWKVQEDSIQITNLTIQEDHGMWECHVFPDQLKIPYNVKIIGFPNPLDEFNFAALNSSFNLSCPLNINLENQKDPEIPRVQSWKLVKNNIVVEEQNISNMNNSFPTKRIPRVHFEDAGKYQCHLRFNHRNLNKNINLIVMTVSAVPDELSSKENVTLCGHIKPAPPLAELCWVNVNESMSKPTCGSPISENKFCHIATTAGLWRCDLKVNNNVKISINYTLGKTTNEWTVESRFPLIEIASGAGATLLLLILAGICVPTCKHIKRKRQQAKRIAQIKQHLLAKRTCQCQRELANDYYHT</sequence>
<keyword evidence="1" id="KW-1133">Transmembrane helix</keyword>
<dbReference type="InterPro" id="IPR013783">
    <property type="entry name" value="Ig-like_fold"/>
</dbReference>
<evidence type="ECO:0000259" key="3">
    <source>
        <dbReference type="PROSITE" id="PS50835"/>
    </source>
</evidence>
<reference evidence="5" key="1">
    <citation type="submission" date="2025-08" db="UniProtKB">
        <authorList>
            <consortium name="RefSeq"/>
        </authorList>
    </citation>
    <scope>IDENTIFICATION</scope>
    <source>
        <tissue evidence="5">Liver</tissue>
    </source>
</reference>
<evidence type="ECO:0000313" key="4">
    <source>
        <dbReference type="Proteomes" id="UP000695026"/>
    </source>
</evidence>
<dbReference type="Proteomes" id="UP000695026">
    <property type="component" value="Unplaced"/>
</dbReference>
<gene>
    <name evidence="5" type="primary">LOC112540361</name>
</gene>
<dbReference type="Gene3D" id="1.20.5.900">
    <property type="entry name" value="transmembrane domain of human cd4"/>
    <property type="match status" value="1"/>
</dbReference>
<keyword evidence="1" id="KW-0472">Membrane</keyword>
<evidence type="ECO:0000256" key="2">
    <source>
        <dbReference type="SAM" id="SignalP"/>
    </source>
</evidence>
<dbReference type="PANTHER" id="PTHR11422:SF0">
    <property type="entry name" value="T-CELL SURFACE GLYCOPROTEIN CD4"/>
    <property type="match status" value="1"/>
</dbReference>
<name>A0A9F5IIL6_PYTBI</name>
<dbReference type="PANTHER" id="PTHR11422">
    <property type="entry name" value="T-CELL SURFACE GLYCOPROTEIN CD4"/>
    <property type="match status" value="1"/>
</dbReference>
<keyword evidence="2" id="KW-0732">Signal</keyword>
<proteinExistence type="predicted"/>
<dbReference type="InterPro" id="IPR007110">
    <property type="entry name" value="Ig-like_dom"/>
</dbReference>
<organism evidence="4 5">
    <name type="scientific">Python bivittatus</name>
    <name type="common">Burmese python</name>
    <name type="synonym">Python molurus bivittatus</name>
    <dbReference type="NCBI Taxonomy" id="176946"/>
    <lineage>
        <taxon>Eukaryota</taxon>
        <taxon>Metazoa</taxon>
        <taxon>Chordata</taxon>
        <taxon>Craniata</taxon>
        <taxon>Vertebrata</taxon>
        <taxon>Euteleostomi</taxon>
        <taxon>Lepidosauria</taxon>
        <taxon>Squamata</taxon>
        <taxon>Bifurcata</taxon>
        <taxon>Unidentata</taxon>
        <taxon>Episquamata</taxon>
        <taxon>Toxicofera</taxon>
        <taxon>Serpentes</taxon>
        <taxon>Henophidia</taxon>
        <taxon>Pythonidae</taxon>
        <taxon>Python</taxon>
    </lineage>
</organism>
<dbReference type="PROSITE" id="PS50835">
    <property type="entry name" value="IG_LIKE"/>
    <property type="match status" value="1"/>
</dbReference>
<dbReference type="OMA" id="KTCQCSH"/>
<dbReference type="Pfam" id="PF12104">
    <property type="entry name" value="Tcell_CD4_C"/>
    <property type="match status" value="1"/>
</dbReference>
<feature type="signal peptide" evidence="2">
    <location>
        <begin position="1"/>
        <end position="27"/>
    </location>
</feature>